<gene>
    <name evidence="1" type="ORF">BDY19DRAFT_994017</name>
</gene>
<evidence type="ECO:0000313" key="2">
    <source>
        <dbReference type="Proteomes" id="UP001055072"/>
    </source>
</evidence>
<dbReference type="EMBL" id="MU274913">
    <property type="protein sequence ID" value="KAI0088639.1"/>
    <property type="molecule type" value="Genomic_DNA"/>
</dbReference>
<protein>
    <submittedName>
        <fullName evidence="1">Uncharacterized protein</fullName>
    </submittedName>
</protein>
<organism evidence="1 2">
    <name type="scientific">Irpex rosettiformis</name>
    <dbReference type="NCBI Taxonomy" id="378272"/>
    <lineage>
        <taxon>Eukaryota</taxon>
        <taxon>Fungi</taxon>
        <taxon>Dikarya</taxon>
        <taxon>Basidiomycota</taxon>
        <taxon>Agaricomycotina</taxon>
        <taxon>Agaricomycetes</taxon>
        <taxon>Polyporales</taxon>
        <taxon>Irpicaceae</taxon>
        <taxon>Irpex</taxon>
    </lineage>
</organism>
<sequence length="78" mass="7896">MSAAAAVNAPVETKAKDELSPKECLTCRIIGTGALAGVGLYALQASRPHAPGSVIGKRITAGVGVGFLIASVFRYAQP</sequence>
<proteinExistence type="predicted"/>
<keyword evidence="2" id="KW-1185">Reference proteome</keyword>
<evidence type="ECO:0000313" key="1">
    <source>
        <dbReference type="EMBL" id="KAI0088639.1"/>
    </source>
</evidence>
<reference evidence="1" key="1">
    <citation type="journal article" date="2021" name="Environ. Microbiol.">
        <title>Gene family expansions and transcriptome signatures uncover fungal adaptations to wood decay.</title>
        <authorList>
            <person name="Hage H."/>
            <person name="Miyauchi S."/>
            <person name="Viragh M."/>
            <person name="Drula E."/>
            <person name="Min B."/>
            <person name="Chaduli D."/>
            <person name="Navarro D."/>
            <person name="Favel A."/>
            <person name="Norest M."/>
            <person name="Lesage-Meessen L."/>
            <person name="Balint B."/>
            <person name="Merenyi Z."/>
            <person name="de Eugenio L."/>
            <person name="Morin E."/>
            <person name="Martinez A.T."/>
            <person name="Baldrian P."/>
            <person name="Stursova M."/>
            <person name="Martinez M.J."/>
            <person name="Novotny C."/>
            <person name="Magnuson J.K."/>
            <person name="Spatafora J.W."/>
            <person name="Maurice S."/>
            <person name="Pangilinan J."/>
            <person name="Andreopoulos W."/>
            <person name="LaButti K."/>
            <person name="Hundley H."/>
            <person name="Na H."/>
            <person name="Kuo A."/>
            <person name="Barry K."/>
            <person name="Lipzen A."/>
            <person name="Henrissat B."/>
            <person name="Riley R."/>
            <person name="Ahrendt S."/>
            <person name="Nagy L.G."/>
            <person name="Grigoriev I.V."/>
            <person name="Martin F."/>
            <person name="Rosso M.N."/>
        </authorList>
    </citation>
    <scope>NUCLEOTIDE SEQUENCE</scope>
    <source>
        <strain evidence="1">CBS 384.51</strain>
    </source>
</reference>
<name>A0ACB8U325_9APHY</name>
<accession>A0ACB8U325</accession>
<dbReference type="Proteomes" id="UP001055072">
    <property type="component" value="Unassembled WGS sequence"/>
</dbReference>
<comment type="caution">
    <text evidence="1">The sequence shown here is derived from an EMBL/GenBank/DDBJ whole genome shotgun (WGS) entry which is preliminary data.</text>
</comment>